<evidence type="ECO:0000313" key="2">
    <source>
        <dbReference type="Proteomes" id="UP000824890"/>
    </source>
</evidence>
<dbReference type="PANTHER" id="PTHR47076">
    <property type="entry name" value="NHL DOMAIN PROTEIN"/>
    <property type="match status" value="1"/>
</dbReference>
<dbReference type="PANTHER" id="PTHR47076:SF7">
    <property type="entry name" value="NHL DOMAIN PROTEIN"/>
    <property type="match status" value="1"/>
</dbReference>
<evidence type="ECO:0000313" key="1">
    <source>
        <dbReference type="EMBL" id="KAH0860836.1"/>
    </source>
</evidence>
<gene>
    <name evidence="1" type="ORF">HID58_089097</name>
</gene>
<proteinExistence type="predicted"/>
<sequence length="207" mass="23218">MIFGSYLGTTHGLIGERQRHHLAREKDLGFRVTEKQGKEDSVCVCPSPSIFSRKPMGLQSFPISEMDTTDDMHEAMFAKQGCCFFLPCLGSSQPSGPVGNLWVEQDEREWSEILAGPKWKTFTRCVGRSHFCGCGGDGGSSRPDQVGFRYDSSSYSLNFDDGKQMGHFEDEFPYRDYSTRFTSPSLPVSTKCSIDFDNDNYAPPMIK</sequence>
<comment type="caution">
    <text evidence="1">The sequence shown here is derived from an EMBL/GenBank/DDBJ whole genome shotgun (WGS) entry which is preliminary data.</text>
</comment>
<keyword evidence="2" id="KW-1185">Reference proteome</keyword>
<name>A0ABQ7XY21_BRANA</name>
<accession>A0ABQ7XY21</accession>
<reference evidence="1 2" key="1">
    <citation type="submission" date="2021-05" db="EMBL/GenBank/DDBJ databases">
        <title>Genome Assembly of Synthetic Allotetraploid Brassica napus Reveals Homoeologous Exchanges between Subgenomes.</title>
        <authorList>
            <person name="Davis J.T."/>
        </authorList>
    </citation>
    <scope>NUCLEOTIDE SEQUENCE [LARGE SCALE GENOMIC DNA]</scope>
    <source>
        <strain evidence="2">cv. Da-Ae</strain>
        <tissue evidence="1">Seedling</tissue>
    </source>
</reference>
<dbReference type="Proteomes" id="UP000824890">
    <property type="component" value="Unassembled WGS sequence"/>
</dbReference>
<organism evidence="1 2">
    <name type="scientific">Brassica napus</name>
    <name type="common">Rape</name>
    <dbReference type="NCBI Taxonomy" id="3708"/>
    <lineage>
        <taxon>Eukaryota</taxon>
        <taxon>Viridiplantae</taxon>
        <taxon>Streptophyta</taxon>
        <taxon>Embryophyta</taxon>
        <taxon>Tracheophyta</taxon>
        <taxon>Spermatophyta</taxon>
        <taxon>Magnoliopsida</taxon>
        <taxon>eudicotyledons</taxon>
        <taxon>Gunneridae</taxon>
        <taxon>Pentapetalae</taxon>
        <taxon>rosids</taxon>
        <taxon>malvids</taxon>
        <taxon>Brassicales</taxon>
        <taxon>Brassicaceae</taxon>
        <taxon>Brassiceae</taxon>
        <taxon>Brassica</taxon>
    </lineage>
</organism>
<protein>
    <submittedName>
        <fullName evidence="1">Uncharacterized protein</fullName>
    </submittedName>
</protein>
<dbReference type="EMBL" id="JAGKQM010000019">
    <property type="protein sequence ID" value="KAH0860836.1"/>
    <property type="molecule type" value="Genomic_DNA"/>
</dbReference>